<evidence type="ECO:0000313" key="5">
    <source>
        <dbReference type="Proteomes" id="UP000470384"/>
    </source>
</evidence>
<dbReference type="InterPro" id="IPR000868">
    <property type="entry name" value="Isochorismatase-like_dom"/>
</dbReference>
<name>A0A845Q844_9HYPH</name>
<feature type="signal peptide" evidence="2">
    <location>
        <begin position="1"/>
        <end position="31"/>
    </location>
</feature>
<dbReference type="GeneID" id="300655691"/>
<feature type="compositionally biased region" description="Low complexity" evidence="1">
    <location>
        <begin position="48"/>
        <end position="57"/>
    </location>
</feature>
<evidence type="ECO:0000256" key="2">
    <source>
        <dbReference type="SAM" id="SignalP"/>
    </source>
</evidence>
<gene>
    <name evidence="4" type="ORF">GTQ45_03655</name>
</gene>
<organism evidence="4 5">
    <name type="scientific">Pyruvatibacter mobilis</name>
    <dbReference type="NCBI Taxonomy" id="1712261"/>
    <lineage>
        <taxon>Bacteria</taxon>
        <taxon>Pseudomonadati</taxon>
        <taxon>Pseudomonadota</taxon>
        <taxon>Alphaproteobacteria</taxon>
        <taxon>Hyphomicrobiales</taxon>
        <taxon>Parvibaculaceae</taxon>
        <taxon>Pyruvatibacter</taxon>
    </lineage>
</organism>
<dbReference type="OrthoDB" id="9807387at2"/>
<keyword evidence="2" id="KW-0732">Signal</keyword>
<feature type="region of interest" description="Disordered" evidence="1">
    <location>
        <begin position="159"/>
        <end position="178"/>
    </location>
</feature>
<dbReference type="Pfam" id="PF00857">
    <property type="entry name" value="Isochorismatase"/>
    <property type="match status" value="1"/>
</dbReference>
<dbReference type="SUPFAM" id="SSF52499">
    <property type="entry name" value="Isochorismatase-like hydrolases"/>
    <property type="match status" value="1"/>
</dbReference>
<evidence type="ECO:0000259" key="3">
    <source>
        <dbReference type="Pfam" id="PF00857"/>
    </source>
</evidence>
<keyword evidence="5" id="KW-1185">Reference proteome</keyword>
<dbReference type="AlphaFoldDB" id="A0A845Q844"/>
<dbReference type="EMBL" id="WXYQ01000003">
    <property type="protein sequence ID" value="NBG94823.1"/>
    <property type="molecule type" value="Genomic_DNA"/>
</dbReference>
<feature type="compositionally biased region" description="Low complexity" evidence="1">
    <location>
        <begin position="161"/>
        <end position="172"/>
    </location>
</feature>
<dbReference type="Proteomes" id="UP000470384">
    <property type="component" value="Unassembled WGS sequence"/>
</dbReference>
<feature type="compositionally biased region" description="Gly residues" evidence="1">
    <location>
        <begin position="38"/>
        <end position="47"/>
    </location>
</feature>
<sequence length="279" mass="28526">MRPCTTSIKAAVSLVFLTAAVIALCTLPGNAANDDGDGTGTGTGAGTASGTANETANDPQTEGNASVCLAPASVPGFNLSDTGGFGVSPGDTALIITDPQNYFLSADGRTWRVVGRRTPETGTVAFLEALFAAADGTDMPVFVSPRYYYQHDHGWPGGSPAARADGTDAHGTGADGTGGDADWLARYTQRLNDGRTIVLSPHNGHGPDSTALARELHEAGISKVILAGLSSAPCTDARMRSLTGAGFEVMAVTMADPGPADFRLVSGTRTPAPALYHPY</sequence>
<dbReference type="InterPro" id="IPR036380">
    <property type="entry name" value="Isochorismatase-like_sf"/>
</dbReference>
<evidence type="ECO:0000256" key="1">
    <source>
        <dbReference type="SAM" id="MobiDB-lite"/>
    </source>
</evidence>
<comment type="caution">
    <text evidence="4">The sequence shown here is derived from an EMBL/GenBank/DDBJ whole genome shotgun (WGS) entry which is preliminary data.</text>
</comment>
<dbReference type="Gene3D" id="3.40.50.850">
    <property type="entry name" value="Isochorismatase-like"/>
    <property type="match status" value="1"/>
</dbReference>
<reference evidence="4 5" key="1">
    <citation type="journal article" date="2016" name="Int. J. Syst. Evol. Microbiol.">
        <title>Pyruvatibacter mobilis gen. nov., sp. nov., a marine bacterium from the culture broth of Picochlorum sp. 122.</title>
        <authorList>
            <person name="Wang G."/>
            <person name="Tang M."/>
            <person name="Wu H."/>
            <person name="Dai S."/>
            <person name="Li T."/>
            <person name="Chen C."/>
            <person name="He H."/>
            <person name="Fan J."/>
            <person name="Xiang W."/>
            <person name="Li X."/>
        </authorList>
    </citation>
    <scope>NUCLEOTIDE SEQUENCE [LARGE SCALE GENOMIC DNA]</scope>
    <source>
        <strain evidence="4 5">GYP-11</strain>
    </source>
</reference>
<proteinExistence type="predicted"/>
<feature type="chain" id="PRO_5033004700" evidence="2">
    <location>
        <begin position="32"/>
        <end position="279"/>
    </location>
</feature>
<feature type="domain" description="Isochorismatase-like" evidence="3">
    <location>
        <begin position="92"/>
        <end position="252"/>
    </location>
</feature>
<evidence type="ECO:0000313" key="4">
    <source>
        <dbReference type="EMBL" id="NBG94823.1"/>
    </source>
</evidence>
<protein>
    <submittedName>
        <fullName evidence="4">Isochorismatase family protein</fullName>
    </submittedName>
</protein>
<feature type="region of interest" description="Disordered" evidence="1">
    <location>
        <begin position="32"/>
        <end position="64"/>
    </location>
</feature>
<dbReference type="RefSeq" id="WP_160586890.1">
    <property type="nucleotide sequence ID" value="NZ_BMHN01000001.1"/>
</dbReference>
<accession>A0A845Q844</accession>